<protein>
    <submittedName>
        <fullName evidence="1">Uncharacterized protein</fullName>
    </submittedName>
</protein>
<evidence type="ECO:0000313" key="1">
    <source>
        <dbReference type="EMBL" id="GGG01448.1"/>
    </source>
</evidence>
<organism evidence="1 2">
    <name type="scientific">Rhodococcoides trifolii</name>
    <dbReference type="NCBI Taxonomy" id="908250"/>
    <lineage>
        <taxon>Bacteria</taxon>
        <taxon>Bacillati</taxon>
        <taxon>Actinomycetota</taxon>
        <taxon>Actinomycetes</taxon>
        <taxon>Mycobacteriales</taxon>
        <taxon>Nocardiaceae</taxon>
        <taxon>Rhodococcoides</taxon>
    </lineage>
</organism>
<accession>A0A917FRA3</accession>
<proteinExistence type="predicted"/>
<dbReference type="EMBL" id="BMCU01000002">
    <property type="protein sequence ID" value="GGG01448.1"/>
    <property type="molecule type" value="Genomic_DNA"/>
</dbReference>
<gene>
    <name evidence="1" type="ORF">GCM10007304_14290</name>
</gene>
<dbReference type="Proteomes" id="UP000654257">
    <property type="component" value="Unassembled WGS sequence"/>
</dbReference>
<keyword evidence="2" id="KW-1185">Reference proteome</keyword>
<evidence type="ECO:0000313" key="2">
    <source>
        <dbReference type="Proteomes" id="UP000654257"/>
    </source>
</evidence>
<reference evidence="1" key="2">
    <citation type="submission" date="2020-09" db="EMBL/GenBank/DDBJ databases">
        <authorList>
            <person name="Sun Q."/>
            <person name="Sedlacek I."/>
        </authorList>
    </citation>
    <scope>NUCLEOTIDE SEQUENCE</scope>
    <source>
        <strain evidence="1">CCM 7905</strain>
    </source>
</reference>
<sequence>MRLMDGGEAVVRSGTGHTPFVPGPDEVLVSLPVISELIAASGDFEKLLADNPEIDGLDTAVRRLHKALHPLYGQFVTGLFEENRRANGALSPVFAVFSRLLDEPNDSENPAEYEERMYRRWLAGRSDGVDNQTIERFEKRLGRGA</sequence>
<reference evidence="1" key="1">
    <citation type="journal article" date="2014" name="Int. J. Syst. Evol. Microbiol.">
        <title>Complete genome sequence of Corynebacterium casei LMG S-19264T (=DSM 44701T), isolated from a smear-ripened cheese.</title>
        <authorList>
            <consortium name="US DOE Joint Genome Institute (JGI-PGF)"/>
            <person name="Walter F."/>
            <person name="Albersmeier A."/>
            <person name="Kalinowski J."/>
            <person name="Ruckert C."/>
        </authorList>
    </citation>
    <scope>NUCLEOTIDE SEQUENCE</scope>
    <source>
        <strain evidence="1">CCM 7905</strain>
    </source>
</reference>
<dbReference type="AlphaFoldDB" id="A0A917FRA3"/>
<name>A0A917FRA3_9NOCA</name>
<comment type="caution">
    <text evidence="1">The sequence shown here is derived from an EMBL/GenBank/DDBJ whole genome shotgun (WGS) entry which is preliminary data.</text>
</comment>